<dbReference type="InterPro" id="IPR013083">
    <property type="entry name" value="Znf_RING/FYVE/PHD"/>
</dbReference>
<dbReference type="GO" id="GO:0008270">
    <property type="term" value="F:zinc ion binding"/>
    <property type="evidence" value="ECO:0007669"/>
    <property type="project" value="UniProtKB-KW"/>
</dbReference>
<protein>
    <recommendedName>
        <fullName evidence="5">RING-type domain-containing protein</fullName>
    </recommendedName>
</protein>
<evidence type="ECO:0000256" key="1">
    <source>
        <dbReference type="ARBA" id="ARBA00022723"/>
    </source>
</evidence>
<dbReference type="PANTHER" id="PTHR25465">
    <property type="entry name" value="B-BOX DOMAIN CONTAINING"/>
    <property type="match status" value="1"/>
</dbReference>
<keyword evidence="2 4" id="KW-0863">Zinc-finger</keyword>
<keyword evidence="3" id="KW-0862">Zinc</keyword>
<keyword evidence="1" id="KW-0479">Metal-binding</keyword>
<proteinExistence type="predicted"/>
<evidence type="ECO:0000313" key="7">
    <source>
        <dbReference type="Proteomes" id="UP000314983"/>
    </source>
</evidence>
<dbReference type="PANTHER" id="PTHR25465:SF5">
    <property type="entry name" value="E3 UBIQUITIN_ISG15 LIGASE TRIM25-RELATED"/>
    <property type="match status" value="1"/>
</dbReference>
<dbReference type="InterPro" id="IPR051051">
    <property type="entry name" value="E3_ubiq-ligase_TRIM/RNF"/>
</dbReference>
<dbReference type="InterPro" id="IPR001841">
    <property type="entry name" value="Znf_RING"/>
</dbReference>
<reference evidence="6" key="2">
    <citation type="submission" date="2025-08" db="UniProtKB">
        <authorList>
            <consortium name="Ensembl"/>
        </authorList>
    </citation>
    <scope>IDENTIFICATION</scope>
</reference>
<dbReference type="PROSITE" id="PS50089">
    <property type="entry name" value="ZF_RING_2"/>
    <property type="match status" value="1"/>
</dbReference>
<dbReference type="Ensembl" id="ENSEEET00000062374.1">
    <property type="protein sequence ID" value="ENSEEEP00000064536.1"/>
    <property type="gene ID" value="ENSEEEG00000028000.1"/>
</dbReference>
<evidence type="ECO:0000256" key="3">
    <source>
        <dbReference type="ARBA" id="ARBA00022833"/>
    </source>
</evidence>
<name>A0AAY5F629_ELEEL</name>
<gene>
    <name evidence="6" type="primary">RAC1</name>
</gene>
<dbReference type="SUPFAM" id="SSF57850">
    <property type="entry name" value="RING/U-box"/>
    <property type="match status" value="1"/>
</dbReference>
<dbReference type="AlphaFoldDB" id="A0AAY5F629"/>
<feature type="domain" description="RING-type" evidence="5">
    <location>
        <begin position="15"/>
        <end position="58"/>
    </location>
</feature>
<dbReference type="Proteomes" id="UP000314983">
    <property type="component" value="Chromosome 9"/>
</dbReference>
<evidence type="ECO:0000256" key="4">
    <source>
        <dbReference type="PROSITE-ProRule" id="PRU00175"/>
    </source>
</evidence>
<accession>A0AAY5F629</accession>
<organism evidence="6 7">
    <name type="scientific">Electrophorus electricus</name>
    <name type="common">Electric eel</name>
    <name type="synonym">Gymnotus electricus</name>
    <dbReference type="NCBI Taxonomy" id="8005"/>
    <lineage>
        <taxon>Eukaryota</taxon>
        <taxon>Metazoa</taxon>
        <taxon>Chordata</taxon>
        <taxon>Craniata</taxon>
        <taxon>Vertebrata</taxon>
        <taxon>Euteleostomi</taxon>
        <taxon>Actinopterygii</taxon>
        <taxon>Neopterygii</taxon>
        <taxon>Teleostei</taxon>
        <taxon>Ostariophysi</taxon>
        <taxon>Gymnotiformes</taxon>
        <taxon>Gymnotoidei</taxon>
        <taxon>Gymnotidae</taxon>
        <taxon>Electrophorus</taxon>
    </lineage>
</organism>
<reference evidence="6" key="3">
    <citation type="submission" date="2025-09" db="UniProtKB">
        <authorList>
            <consortium name="Ensembl"/>
        </authorList>
    </citation>
    <scope>IDENTIFICATION</scope>
</reference>
<sequence>MAEARVSVNLDQFSCPICLELLKDPVSIPCGHSFCMTCIKTKWDQDDQTGDYSCPLCRKTSTLRPDLGRNTVLAEMVEKLKNAHIAYRTLAGPEDVSCDNTIRQKKKNLKNGYILQFILSYV</sequence>
<dbReference type="Gene3D" id="3.30.40.10">
    <property type="entry name" value="Zinc/RING finger domain, C3HC4 (zinc finger)"/>
    <property type="match status" value="1"/>
</dbReference>
<dbReference type="InterPro" id="IPR017907">
    <property type="entry name" value="Znf_RING_CS"/>
</dbReference>
<dbReference type="GeneTree" id="ENSGT01150000286931"/>
<reference evidence="6 7" key="1">
    <citation type="submission" date="2020-05" db="EMBL/GenBank/DDBJ databases">
        <title>Electrophorus electricus (electric eel) genome, fEleEle1, primary haplotype.</title>
        <authorList>
            <person name="Myers G."/>
            <person name="Meyer A."/>
            <person name="Fedrigo O."/>
            <person name="Formenti G."/>
            <person name="Rhie A."/>
            <person name="Tracey A."/>
            <person name="Sims Y."/>
            <person name="Jarvis E.D."/>
        </authorList>
    </citation>
    <scope>NUCLEOTIDE SEQUENCE [LARGE SCALE GENOMIC DNA]</scope>
</reference>
<evidence type="ECO:0000256" key="2">
    <source>
        <dbReference type="ARBA" id="ARBA00022771"/>
    </source>
</evidence>
<evidence type="ECO:0000313" key="6">
    <source>
        <dbReference type="Ensembl" id="ENSEEEP00000064536.1"/>
    </source>
</evidence>
<dbReference type="Pfam" id="PF15227">
    <property type="entry name" value="zf-C3HC4_4"/>
    <property type="match status" value="1"/>
</dbReference>
<keyword evidence="7" id="KW-1185">Reference proteome</keyword>
<dbReference type="SMART" id="SM00184">
    <property type="entry name" value="RING"/>
    <property type="match status" value="1"/>
</dbReference>
<evidence type="ECO:0000259" key="5">
    <source>
        <dbReference type="PROSITE" id="PS50089"/>
    </source>
</evidence>
<dbReference type="PROSITE" id="PS00518">
    <property type="entry name" value="ZF_RING_1"/>
    <property type="match status" value="1"/>
</dbReference>